<evidence type="ECO:0000256" key="1">
    <source>
        <dbReference type="SAM" id="MobiDB-lite"/>
    </source>
</evidence>
<feature type="region of interest" description="Disordered" evidence="1">
    <location>
        <begin position="1"/>
        <end position="114"/>
    </location>
</feature>
<protein>
    <submittedName>
        <fullName evidence="2">Uncharacterized protein</fullName>
    </submittedName>
</protein>
<comment type="caution">
    <text evidence="2">The sequence shown here is derived from an EMBL/GenBank/DDBJ whole genome shotgun (WGS) entry which is preliminary data.</text>
</comment>
<evidence type="ECO:0000313" key="2">
    <source>
        <dbReference type="EMBL" id="OGM76042.1"/>
    </source>
</evidence>
<dbReference type="Proteomes" id="UP000177855">
    <property type="component" value="Unassembled WGS sequence"/>
</dbReference>
<evidence type="ECO:0000313" key="3">
    <source>
        <dbReference type="Proteomes" id="UP000177855"/>
    </source>
</evidence>
<feature type="compositionally biased region" description="Basic and acidic residues" evidence="1">
    <location>
        <begin position="1"/>
        <end position="20"/>
    </location>
</feature>
<dbReference type="AlphaFoldDB" id="A0A1F8CIE6"/>
<reference evidence="2 3" key="1">
    <citation type="journal article" date="2016" name="Nat. Commun.">
        <title>Thousands of microbial genomes shed light on interconnected biogeochemical processes in an aquifer system.</title>
        <authorList>
            <person name="Anantharaman K."/>
            <person name="Brown C.T."/>
            <person name="Hug L.A."/>
            <person name="Sharon I."/>
            <person name="Castelle C.J."/>
            <person name="Probst A.J."/>
            <person name="Thomas B.C."/>
            <person name="Singh A."/>
            <person name="Wilkins M.J."/>
            <person name="Karaoz U."/>
            <person name="Brodie E.L."/>
            <person name="Williams K.H."/>
            <person name="Hubbard S.S."/>
            <person name="Banfield J.F."/>
        </authorList>
    </citation>
    <scope>NUCLEOTIDE SEQUENCE [LARGE SCALE GENOMIC DNA]</scope>
</reference>
<name>A0A1F8CIE6_9BACT</name>
<dbReference type="STRING" id="1802532.A2210_02625"/>
<dbReference type="EMBL" id="MGHS01000042">
    <property type="protein sequence ID" value="OGM76042.1"/>
    <property type="molecule type" value="Genomic_DNA"/>
</dbReference>
<organism evidence="2 3">
    <name type="scientific">Candidatus Woesebacteria bacterium RIFOXYA1_FULL_40_18</name>
    <dbReference type="NCBI Taxonomy" id="1802532"/>
    <lineage>
        <taxon>Bacteria</taxon>
        <taxon>Candidatus Woeseibacteriota</taxon>
    </lineage>
</organism>
<proteinExistence type="predicted"/>
<sequence>MADRSLSEMNPEEREQKLAELTKASKARAAAGPNLTGTQPDTQEQKELDEAGETWNNEIAAATPKPPSTPKSIMEQRAEPGGEAQKQMEGIYGGRLSTVPKPISETPPLTNPSEKWYSGIKNKVDKTVDFFKNKLGL</sequence>
<gene>
    <name evidence="2" type="ORF">A2210_02625</name>
</gene>
<accession>A0A1F8CIE6</accession>